<proteinExistence type="predicted"/>
<keyword evidence="1" id="KW-1133">Transmembrane helix</keyword>
<feature type="transmembrane region" description="Helical" evidence="1">
    <location>
        <begin position="80"/>
        <end position="101"/>
    </location>
</feature>
<evidence type="ECO:0000256" key="1">
    <source>
        <dbReference type="SAM" id="Phobius"/>
    </source>
</evidence>
<gene>
    <name evidence="2" type="ORF">F2Q70_00044052</name>
</gene>
<name>A0A8S9KG28_BRACR</name>
<dbReference type="EMBL" id="QGKY02000164">
    <property type="protein sequence ID" value="KAF2594210.1"/>
    <property type="molecule type" value="Genomic_DNA"/>
</dbReference>
<dbReference type="AlphaFoldDB" id="A0A8S9KG28"/>
<keyword evidence="1" id="KW-0812">Transmembrane</keyword>
<accession>A0A8S9KG28</accession>
<reference evidence="2" key="1">
    <citation type="submission" date="2019-12" db="EMBL/GenBank/DDBJ databases">
        <title>Genome sequencing and annotation of Brassica cretica.</title>
        <authorList>
            <person name="Studholme D.J."/>
            <person name="Sarris P.F."/>
        </authorList>
    </citation>
    <scope>NUCLEOTIDE SEQUENCE</scope>
    <source>
        <strain evidence="2">PFS-102/07</strain>
        <tissue evidence="2">Leaf</tissue>
    </source>
</reference>
<protein>
    <submittedName>
        <fullName evidence="2">Uncharacterized protein</fullName>
    </submittedName>
</protein>
<keyword evidence="1" id="KW-0472">Membrane</keyword>
<comment type="caution">
    <text evidence="2">The sequence shown here is derived from an EMBL/GenBank/DDBJ whole genome shotgun (WGS) entry which is preliminary data.</text>
</comment>
<organism evidence="2">
    <name type="scientific">Brassica cretica</name>
    <name type="common">Mustard</name>
    <dbReference type="NCBI Taxonomy" id="69181"/>
    <lineage>
        <taxon>Eukaryota</taxon>
        <taxon>Viridiplantae</taxon>
        <taxon>Streptophyta</taxon>
        <taxon>Embryophyta</taxon>
        <taxon>Tracheophyta</taxon>
        <taxon>Spermatophyta</taxon>
        <taxon>Magnoliopsida</taxon>
        <taxon>eudicotyledons</taxon>
        <taxon>Gunneridae</taxon>
        <taxon>Pentapetalae</taxon>
        <taxon>rosids</taxon>
        <taxon>malvids</taxon>
        <taxon>Brassicales</taxon>
        <taxon>Brassicaceae</taxon>
        <taxon>Brassiceae</taxon>
        <taxon>Brassica</taxon>
    </lineage>
</organism>
<sequence>MHRGRTTSAAKKSKPPLISLIWLRPPFGRAIVRPPPLPRSCVSPVQCCELVLEDGACLIVPVSSSCLEFMSARRLVGVPTWSFCAPALFSTGVLWWVAWGLRRMGLVLSSW</sequence>
<evidence type="ECO:0000313" key="2">
    <source>
        <dbReference type="EMBL" id="KAF2594210.1"/>
    </source>
</evidence>